<organism evidence="2 3">
    <name type="scientific">Dreissena polymorpha</name>
    <name type="common">Zebra mussel</name>
    <name type="synonym">Mytilus polymorpha</name>
    <dbReference type="NCBI Taxonomy" id="45954"/>
    <lineage>
        <taxon>Eukaryota</taxon>
        <taxon>Metazoa</taxon>
        <taxon>Spiralia</taxon>
        <taxon>Lophotrochozoa</taxon>
        <taxon>Mollusca</taxon>
        <taxon>Bivalvia</taxon>
        <taxon>Autobranchia</taxon>
        <taxon>Heteroconchia</taxon>
        <taxon>Euheterodonta</taxon>
        <taxon>Imparidentia</taxon>
        <taxon>Neoheterodontei</taxon>
        <taxon>Myida</taxon>
        <taxon>Dreissenoidea</taxon>
        <taxon>Dreissenidae</taxon>
        <taxon>Dreissena</taxon>
    </lineage>
</organism>
<gene>
    <name evidence="2" type="ORF">DPMN_190509</name>
</gene>
<feature type="region of interest" description="Disordered" evidence="1">
    <location>
        <begin position="40"/>
        <end position="63"/>
    </location>
</feature>
<name>A0A9D4DWZ6_DREPO</name>
<evidence type="ECO:0000256" key="1">
    <source>
        <dbReference type="SAM" id="MobiDB-lite"/>
    </source>
</evidence>
<feature type="non-terminal residue" evidence="2">
    <location>
        <position position="63"/>
    </location>
</feature>
<evidence type="ECO:0000313" key="2">
    <source>
        <dbReference type="EMBL" id="KAH3755810.1"/>
    </source>
</evidence>
<comment type="caution">
    <text evidence="2">The sequence shown here is derived from an EMBL/GenBank/DDBJ whole genome shotgun (WGS) entry which is preliminary data.</text>
</comment>
<keyword evidence="3" id="KW-1185">Reference proteome</keyword>
<reference evidence="2" key="2">
    <citation type="submission" date="2020-11" db="EMBL/GenBank/DDBJ databases">
        <authorList>
            <person name="McCartney M.A."/>
            <person name="Auch B."/>
            <person name="Kono T."/>
            <person name="Mallez S."/>
            <person name="Becker A."/>
            <person name="Gohl D.M."/>
            <person name="Silverstein K.A.T."/>
            <person name="Koren S."/>
            <person name="Bechman K.B."/>
            <person name="Herman A."/>
            <person name="Abrahante J.E."/>
            <person name="Garbe J."/>
        </authorList>
    </citation>
    <scope>NUCLEOTIDE SEQUENCE</scope>
    <source>
        <strain evidence="2">Duluth1</strain>
        <tissue evidence="2">Whole animal</tissue>
    </source>
</reference>
<evidence type="ECO:0000313" key="3">
    <source>
        <dbReference type="Proteomes" id="UP000828390"/>
    </source>
</evidence>
<protein>
    <submittedName>
        <fullName evidence="2">Uncharacterized protein</fullName>
    </submittedName>
</protein>
<dbReference type="Proteomes" id="UP000828390">
    <property type="component" value="Unassembled WGS sequence"/>
</dbReference>
<sequence>TPLPCKLNSLRLHPDRQPTGVQRALAHFRGNTPLFAKKAVCDDDPNLNPGPKLDQPDMQPTGA</sequence>
<dbReference type="EMBL" id="JAIWYP010000010">
    <property type="protein sequence ID" value="KAH3755810.1"/>
    <property type="molecule type" value="Genomic_DNA"/>
</dbReference>
<reference evidence="2" key="1">
    <citation type="journal article" date="2019" name="bioRxiv">
        <title>The Genome of the Zebra Mussel, Dreissena polymorpha: A Resource for Invasive Species Research.</title>
        <authorList>
            <person name="McCartney M.A."/>
            <person name="Auch B."/>
            <person name="Kono T."/>
            <person name="Mallez S."/>
            <person name="Zhang Y."/>
            <person name="Obille A."/>
            <person name="Becker A."/>
            <person name="Abrahante J.E."/>
            <person name="Garbe J."/>
            <person name="Badalamenti J.P."/>
            <person name="Herman A."/>
            <person name="Mangelson H."/>
            <person name="Liachko I."/>
            <person name="Sullivan S."/>
            <person name="Sone E.D."/>
            <person name="Koren S."/>
            <person name="Silverstein K.A.T."/>
            <person name="Beckman K.B."/>
            <person name="Gohl D.M."/>
        </authorList>
    </citation>
    <scope>NUCLEOTIDE SEQUENCE</scope>
    <source>
        <strain evidence="2">Duluth1</strain>
        <tissue evidence="2">Whole animal</tissue>
    </source>
</reference>
<accession>A0A9D4DWZ6</accession>
<proteinExistence type="predicted"/>
<dbReference type="AlphaFoldDB" id="A0A9D4DWZ6"/>